<proteinExistence type="predicted"/>
<reference evidence="2 3" key="1">
    <citation type="journal article" date="2017" name="Plant Biotechnol. J.">
        <title>A comprehensive draft genome sequence for lupin (Lupinus angustifolius), an emerging health food: insights into plant-microbe interactions and legume evolution.</title>
        <authorList>
            <person name="Hane J.K."/>
            <person name="Ming Y."/>
            <person name="Kamphuis L.G."/>
            <person name="Nelson M.N."/>
            <person name="Garg G."/>
            <person name="Atkins C.A."/>
            <person name="Bayer P.E."/>
            <person name="Bravo A."/>
            <person name="Bringans S."/>
            <person name="Cannon S."/>
            <person name="Edwards D."/>
            <person name="Foley R."/>
            <person name="Gao L.L."/>
            <person name="Harrison M.J."/>
            <person name="Huang W."/>
            <person name="Hurgobin B."/>
            <person name="Li S."/>
            <person name="Liu C.W."/>
            <person name="McGrath A."/>
            <person name="Morahan G."/>
            <person name="Murray J."/>
            <person name="Weller J."/>
            <person name="Jian J."/>
            <person name="Singh K.B."/>
        </authorList>
    </citation>
    <scope>NUCLEOTIDE SEQUENCE [LARGE SCALE GENOMIC DNA]</scope>
    <source>
        <strain evidence="3">cv. Tanjil</strain>
        <tissue evidence="2">Whole plant</tissue>
    </source>
</reference>
<gene>
    <name evidence="2" type="ORF">TanjilG_27034</name>
</gene>
<sequence>MGDHIQQKMDALKGHFGVLNSNDDGEPQKTHNPRMPPSPFPIPMPGRNRLAAKYGYIERQWIKKGGLKNQAAG</sequence>
<dbReference type="EMBL" id="CM007376">
    <property type="protein sequence ID" value="OIV95930.1"/>
    <property type="molecule type" value="Genomic_DNA"/>
</dbReference>
<evidence type="ECO:0000313" key="3">
    <source>
        <dbReference type="Proteomes" id="UP000188354"/>
    </source>
</evidence>
<organism evidence="2 3">
    <name type="scientific">Lupinus angustifolius</name>
    <name type="common">Narrow-leaved blue lupine</name>
    <dbReference type="NCBI Taxonomy" id="3871"/>
    <lineage>
        <taxon>Eukaryota</taxon>
        <taxon>Viridiplantae</taxon>
        <taxon>Streptophyta</taxon>
        <taxon>Embryophyta</taxon>
        <taxon>Tracheophyta</taxon>
        <taxon>Spermatophyta</taxon>
        <taxon>Magnoliopsida</taxon>
        <taxon>eudicotyledons</taxon>
        <taxon>Gunneridae</taxon>
        <taxon>Pentapetalae</taxon>
        <taxon>rosids</taxon>
        <taxon>fabids</taxon>
        <taxon>Fabales</taxon>
        <taxon>Fabaceae</taxon>
        <taxon>Papilionoideae</taxon>
        <taxon>50 kb inversion clade</taxon>
        <taxon>genistoids sensu lato</taxon>
        <taxon>core genistoids</taxon>
        <taxon>Genisteae</taxon>
        <taxon>Lupinus</taxon>
    </lineage>
</organism>
<name>A0A4P1QVZ7_LUPAN</name>
<feature type="region of interest" description="Disordered" evidence="1">
    <location>
        <begin position="1"/>
        <end position="46"/>
    </location>
</feature>
<dbReference type="Proteomes" id="UP000188354">
    <property type="component" value="Chromosome LG16"/>
</dbReference>
<evidence type="ECO:0000256" key="1">
    <source>
        <dbReference type="SAM" id="MobiDB-lite"/>
    </source>
</evidence>
<feature type="compositionally biased region" description="Pro residues" evidence="1">
    <location>
        <begin position="34"/>
        <end position="44"/>
    </location>
</feature>
<accession>A0A4P1QVZ7</accession>
<keyword evidence="3" id="KW-1185">Reference proteome</keyword>
<evidence type="ECO:0000313" key="2">
    <source>
        <dbReference type="EMBL" id="OIV95930.1"/>
    </source>
</evidence>
<protein>
    <submittedName>
        <fullName evidence="2">Uncharacterized protein</fullName>
    </submittedName>
</protein>
<feature type="compositionally biased region" description="Basic and acidic residues" evidence="1">
    <location>
        <begin position="1"/>
        <end position="13"/>
    </location>
</feature>
<dbReference type="Gramene" id="OIV95930">
    <property type="protein sequence ID" value="OIV95930"/>
    <property type="gene ID" value="TanjilG_27034"/>
</dbReference>
<dbReference type="AlphaFoldDB" id="A0A4P1QVZ7"/>